<proteinExistence type="predicted"/>
<feature type="region of interest" description="Disordered" evidence="1">
    <location>
        <begin position="1"/>
        <end position="23"/>
    </location>
</feature>
<reference evidence="2 3" key="1">
    <citation type="submission" date="2015-09" db="EMBL/GenBank/DDBJ databases">
        <title>Draft genome of a European isolate of the apple canker pathogen Neonectria ditissima.</title>
        <authorList>
            <person name="Gomez-Cortecero A."/>
            <person name="Harrison R.J."/>
            <person name="Armitage A.D."/>
        </authorList>
    </citation>
    <scope>NUCLEOTIDE SEQUENCE [LARGE SCALE GENOMIC DNA]</scope>
    <source>
        <strain evidence="2 3">R09/05</strain>
    </source>
</reference>
<comment type="caution">
    <text evidence="2">The sequence shown here is derived from an EMBL/GenBank/DDBJ whole genome shotgun (WGS) entry which is preliminary data.</text>
</comment>
<evidence type="ECO:0000256" key="1">
    <source>
        <dbReference type="SAM" id="MobiDB-lite"/>
    </source>
</evidence>
<accession>A0A0P7BL14</accession>
<name>A0A0P7BL14_9HYPO</name>
<dbReference type="STRING" id="78410.A0A0P7BL14"/>
<protein>
    <submittedName>
        <fullName evidence="2">Uncharacterized protein</fullName>
    </submittedName>
</protein>
<sequence>MSHKGSSKGSSKKHGGHSKASSNEGQVKVSFVFMVNELRYDGPETDCYHNLIPPTAPAKYTDEIASKVMRYHDGVVSDASEFFWTRDTTSFPAVGCLWGTDGATGESFALDKYKSCAVFACNPHLPIMVTAHDPLAEGTRSCWQLLQLFHPRDELSGITQVATEDSRMPAGGGLVRYAAGSKPTWIPSLLPETYKTPWANAPNSRGLGGELAVILGLMALSAGHDSTNSNNNTNHVFLGYGRGPGRWHRKKWTCEEEPKGCEQQFNLASRKPECIFKR</sequence>
<dbReference type="OrthoDB" id="5243686at2759"/>
<dbReference type="AlphaFoldDB" id="A0A0P7BL14"/>
<organism evidence="2 3">
    <name type="scientific">Neonectria ditissima</name>
    <dbReference type="NCBI Taxonomy" id="78410"/>
    <lineage>
        <taxon>Eukaryota</taxon>
        <taxon>Fungi</taxon>
        <taxon>Dikarya</taxon>
        <taxon>Ascomycota</taxon>
        <taxon>Pezizomycotina</taxon>
        <taxon>Sordariomycetes</taxon>
        <taxon>Hypocreomycetidae</taxon>
        <taxon>Hypocreales</taxon>
        <taxon>Nectriaceae</taxon>
        <taxon>Neonectria</taxon>
    </lineage>
</organism>
<evidence type="ECO:0000313" key="2">
    <source>
        <dbReference type="EMBL" id="KPM40760.1"/>
    </source>
</evidence>
<keyword evidence="3" id="KW-1185">Reference proteome</keyword>
<evidence type="ECO:0000313" key="3">
    <source>
        <dbReference type="Proteomes" id="UP000050424"/>
    </source>
</evidence>
<gene>
    <name evidence="2" type="ORF">AK830_g5759</name>
</gene>
<dbReference type="EMBL" id="LKCW01000076">
    <property type="protein sequence ID" value="KPM40760.1"/>
    <property type="molecule type" value="Genomic_DNA"/>
</dbReference>
<feature type="compositionally biased region" description="Basic residues" evidence="1">
    <location>
        <begin position="1"/>
        <end position="17"/>
    </location>
</feature>
<dbReference type="Proteomes" id="UP000050424">
    <property type="component" value="Unassembled WGS sequence"/>
</dbReference>